<organism evidence="3 4">
    <name type="scientific">Microbacterium testaceum</name>
    <name type="common">Aureobacterium testaceum</name>
    <name type="synonym">Brevibacterium testaceum</name>
    <dbReference type="NCBI Taxonomy" id="2033"/>
    <lineage>
        <taxon>Bacteria</taxon>
        <taxon>Bacillati</taxon>
        <taxon>Actinomycetota</taxon>
        <taxon>Actinomycetes</taxon>
        <taxon>Micrococcales</taxon>
        <taxon>Microbacteriaceae</taxon>
        <taxon>Microbacterium</taxon>
    </lineage>
</organism>
<accession>A0A147F070</accession>
<dbReference type="Gene3D" id="1.20.5.780">
    <property type="entry name" value="Single helix bin"/>
    <property type="match status" value="1"/>
</dbReference>
<comment type="similarity">
    <text evidence="2">Belongs to the TacA antitoxin family.</text>
</comment>
<dbReference type="PATRIC" id="fig|2033.6.peg.1175"/>
<name>A0A147F070_MICTE</name>
<evidence type="ECO:0000313" key="4">
    <source>
        <dbReference type="Proteomes" id="UP000075025"/>
    </source>
</evidence>
<dbReference type="SUPFAM" id="SSF47598">
    <property type="entry name" value="Ribbon-helix-helix"/>
    <property type="match status" value="1"/>
</dbReference>
<evidence type="ECO:0008006" key="5">
    <source>
        <dbReference type="Google" id="ProtNLM"/>
    </source>
</evidence>
<evidence type="ECO:0000256" key="1">
    <source>
        <dbReference type="ARBA" id="ARBA00022649"/>
    </source>
</evidence>
<dbReference type="InterPro" id="IPR014795">
    <property type="entry name" value="TacA_1-like"/>
</dbReference>
<gene>
    <name evidence="3" type="ORF">NS220_03125</name>
</gene>
<proteinExistence type="inferred from homology"/>
<dbReference type="Proteomes" id="UP000075025">
    <property type="component" value="Unassembled WGS sequence"/>
</dbReference>
<reference evidence="3 4" key="1">
    <citation type="journal article" date="2016" name="Front. Microbiol.">
        <title>Genomic Resource of Rice Seed Associated Bacteria.</title>
        <authorList>
            <person name="Midha S."/>
            <person name="Bansal K."/>
            <person name="Sharma S."/>
            <person name="Kumar N."/>
            <person name="Patil P.P."/>
            <person name="Chaudhry V."/>
            <person name="Patil P.B."/>
        </authorList>
    </citation>
    <scope>NUCLEOTIDE SEQUENCE [LARGE SCALE GENOMIC DNA]</scope>
    <source>
        <strain evidence="3 4">NS220</strain>
    </source>
</reference>
<dbReference type="PANTHER" id="PTHR35401:SF2">
    <property type="entry name" value="ABC-TYPE TRANSPORT SYSTEM"/>
    <property type="match status" value="1"/>
</dbReference>
<dbReference type="GO" id="GO:0006355">
    <property type="term" value="P:regulation of DNA-templated transcription"/>
    <property type="evidence" value="ECO:0007669"/>
    <property type="project" value="InterPro"/>
</dbReference>
<protein>
    <recommendedName>
        <fullName evidence="5">DUF1778 domain-containing protein</fullName>
    </recommendedName>
</protein>
<evidence type="ECO:0000256" key="2">
    <source>
        <dbReference type="ARBA" id="ARBA00049988"/>
    </source>
</evidence>
<comment type="caution">
    <text evidence="3">The sequence shown here is derived from an EMBL/GenBank/DDBJ whole genome shotgun (WGS) entry which is preliminary data.</text>
</comment>
<evidence type="ECO:0000313" key="3">
    <source>
        <dbReference type="EMBL" id="KTR96199.1"/>
    </source>
</evidence>
<dbReference type="AlphaFoldDB" id="A0A147F070"/>
<dbReference type="Pfam" id="PF08681">
    <property type="entry name" value="TacA1"/>
    <property type="match status" value="1"/>
</dbReference>
<dbReference type="EMBL" id="LDRT01000017">
    <property type="protein sequence ID" value="KTR96199.1"/>
    <property type="molecule type" value="Genomic_DNA"/>
</dbReference>
<sequence>MYGYLPYNRGVNRPLKDARIELRVTAAQKDAIEAAAAISGRTITDFSAATLAARAEEVIQQDRRLRVDAHAFDAFQSAMDRPARSLDELRDLLTRTSVFTDGD</sequence>
<dbReference type="InterPro" id="IPR010985">
    <property type="entry name" value="Ribbon_hlx_hlx"/>
</dbReference>
<dbReference type="PANTHER" id="PTHR35401">
    <property type="entry name" value="COPG FAMILY HELIX-TURN-HELIX PROTEIN-RELATED-RELATED"/>
    <property type="match status" value="1"/>
</dbReference>
<keyword evidence="1" id="KW-1277">Toxin-antitoxin system</keyword>